<dbReference type="Proteomes" id="UP000468531">
    <property type="component" value="Unassembled WGS sequence"/>
</dbReference>
<reference evidence="3 4" key="1">
    <citation type="journal article" date="2020" name="Arch. Microbiol.">
        <title>Bradyrhizobium uaiense sp. nov., a new highly efficient cowpea symbiont.</title>
        <authorList>
            <person name="Cabral Michel D."/>
            <person name="Azarias Guimaraes A."/>
            <person name="Martins da Costa E."/>
            <person name="Soares de Carvalho T."/>
            <person name="Balsanelli E."/>
            <person name="Willems A."/>
            <person name="Maltempi de Souza E."/>
            <person name="de Souza Moreira F.M."/>
        </authorList>
    </citation>
    <scope>NUCLEOTIDE SEQUENCE [LARGE SCALE GENOMIC DNA]</scope>
    <source>
        <strain evidence="3 4">UFLA 03-164</strain>
    </source>
</reference>
<proteinExistence type="inferred from homology"/>
<evidence type="ECO:0000313" key="3">
    <source>
        <dbReference type="EMBL" id="NEV01990.1"/>
    </source>
</evidence>
<dbReference type="EMBL" id="VKHP01000294">
    <property type="protein sequence ID" value="NEV01990.1"/>
    <property type="molecule type" value="Genomic_DNA"/>
</dbReference>
<keyword evidence="4" id="KW-1185">Reference proteome</keyword>
<comment type="caution">
    <text evidence="3">The sequence shown here is derived from an EMBL/GenBank/DDBJ whole genome shotgun (WGS) entry which is preliminary data.</text>
</comment>
<dbReference type="InterPro" id="IPR008928">
    <property type="entry name" value="6-hairpin_glycosidase_sf"/>
</dbReference>
<evidence type="ECO:0000313" key="4">
    <source>
        <dbReference type="Proteomes" id="UP000468531"/>
    </source>
</evidence>
<dbReference type="GO" id="GO:0005975">
    <property type="term" value="P:carbohydrate metabolic process"/>
    <property type="evidence" value="ECO:0007669"/>
    <property type="project" value="InterPro"/>
</dbReference>
<dbReference type="PANTHER" id="PTHR15108">
    <property type="entry name" value="N-ACYLGLUCOSAMINE-2-EPIMERASE"/>
    <property type="match status" value="1"/>
</dbReference>
<keyword evidence="2 3" id="KW-0413">Isomerase</keyword>
<accession>A0A6P1BUY7</accession>
<dbReference type="InterPro" id="IPR010819">
    <property type="entry name" value="AGE/CE"/>
</dbReference>
<dbReference type="GO" id="GO:0016853">
    <property type="term" value="F:isomerase activity"/>
    <property type="evidence" value="ECO:0007669"/>
    <property type="project" value="UniProtKB-KW"/>
</dbReference>
<dbReference type="RefSeq" id="WP_175068485.1">
    <property type="nucleotide sequence ID" value="NZ_VKHP01000294.1"/>
</dbReference>
<feature type="non-terminal residue" evidence="3">
    <location>
        <position position="1"/>
    </location>
</feature>
<evidence type="ECO:0000256" key="1">
    <source>
        <dbReference type="ARBA" id="ARBA00008558"/>
    </source>
</evidence>
<evidence type="ECO:0000256" key="2">
    <source>
        <dbReference type="ARBA" id="ARBA00023235"/>
    </source>
</evidence>
<dbReference type="InterPro" id="IPR012341">
    <property type="entry name" value="6hp_glycosidase-like_sf"/>
</dbReference>
<dbReference type="Gene3D" id="1.50.10.10">
    <property type="match status" value="1"/>
</dbReference>
<dbReference type="AlphaFoldDB" id="A0A6P1BUY7"/>
<organism evidence="3 4">
    <name type="scientific">Bradyrhizobium uaiense</name>
    <dbReference type="NCBI Taxonomy" id="2594946"/>
    <lineage>
        <taxon>Bacteria</taxon>
        <taxon>Pseudomonadati</taxon>
        <taxon>Pseudomonadota</taxon>
        <taxon>Alphaproteobacteria</taxon>
        <taxon>Hyphomicrobiales</taxon>
        <taxon>Nitrobacteraceae</taxon>
        <taxon>Bradyrhizobium</taxon>
    </lineage>
</organism>
<protein>
    <submittedName>
        <fullName evidence="3">Mannose-6-phosphate isomerase</fullName>
    </submittedName>
</protein>
<gene>
    <name evidence="3" type="ORF">FNJ47_41115</name>
</gene>
<sequence>EEDWSKIPPVSVEPGHLVEWVWLLKGFERITGCPTGRPRGELLASALRYRDATGCLIDEGDAEGNIRRHSRRLWPQSELAKAWVAQAESGEAGAADEARAALVLLERHYLSHPVAGGWYDQFDRDGASLVATIPASSFYHVLCAVTEAEQVLA</sequence>
<name>A0A6P1BUY7_9BRAD</name>
<dbReference type="SUPFAM" id="SSF48208">
    <property type="entry name" value="Six-hairpin glycosidases"/>
    <property type="match status" value="1"/>
</dbReference>
<dbReference type="Pfam" id="PF07221">
    <property type="entry name" value="GlcNAc_2-epim"/>
    <property type="match status" value="1"/>
</dbReference>
<comment type="similarity">
    <text evidence="1">Belongs to the N-acylglucosamine 2-epimerase family.</text>
</comment>